<dbReference type="HOGENOM" id="CLU_3287303_0_0_9"/>
<reference evidence="1 2" key="2">
    <citation type="submission" date="2007-09" db="EMBL/GenBank/DDBJ databases">
        <title>Draft genome sequence of Clostridium bolteae (ATCC BAA-613).</title>
        <authorList>
            <person name="Sudarsanam P."/>
            <person name="Ley R."/>
            <person name="Guruge J."/>
            <person name="Turnbaugh P.J."/>
            <person name="Mahowald M."/>
            <person name="Liep D."/>
            <person name="Gordon J."/>
        </authorList>
    </citation>
    <scope>NUCLEOTIDE SEQUENCE [LARGE SCALE GENOMIC DNA]</scope>
    <source>
        <strain evidence="2">ATCC BAA-613 / DSM 15670 / CCUG 46953 / JCM 12243 / WAL 16351</strain>
    </source>
</reference>
<dbReference type="Proteomes" id="UP000005396">
    <property type="component" value="Unassembled WGS sequence"/>
</dbReference>
<accession>A8RT69</accession>
<organism evidence="1 2">
    <name type="scientific">Enterocloster bolteae (strain ATCC BAA-613 / DSM 15670 / CCUG 46953 / JCM 12243 / WAL 16351)</name>
    <name type="common">Clostridium bolteae</name>
    <dbReference type="NCBI Taxonomy" id="411902"/>
    <lineage>
        <taxon>Bacteria</taxon>
        <taxon>Bacillati</taxon>
        <taxon>Bacillota</taxon>
        <taxon>Clostridia</taxon>
        <taxon>Lachnospirales</taxon>
        <taxon>Lachnospiraceae</taxon>
        <taxon>Enterocloster</taxon>
    </lineage>
</organism>
<evidence type="ECO:0000313" key="1">
    <source>
        <dbReference type="EMBL" id="EDP16131.1"/>
    </source>
</evidence>
<evidence type="ECO:0000313" key="2">
    <source>
        <dbReference type="Proteomes" id="UP000005396"/>
    </source>
</evidence>
<comment type="caution">
    <text evidence="1">The sequence shown here is derived from an EMBL/GenBank/DDBJ whole genome shotgun (WGS) entry which is preliminary data.</text>
</comment>
<protein>
    <submittedName>
        <fullName evidence="1">Uncharacterized protein</fullName>
    </submittedName>
</protein>
<dbReference type="PaxDb" id="411902-CLOBOL_03568"/>
<sequence>MGTIYRPEPWLDKIAGIYSPPCVSVPNQHTRYMLYIGMKS</sequence>
<dbReference type="EMBL" id="ABCC02000032">
    <property type="protein sequence ID" value="EDP16131.1"/>
    <property type="molecule type" value="Genomic_DNA"/>
</dbReference>
<gene>
    <name evidence="1" type="ORF">CLOBOL_03568</name>
</gene>
<dbReference type="AlphaFoldDB" id="A8RT69"/>
<name>A8RT69_ENTBW</name>
<proteinExistence type="predicted"/>
<reference evidence="1 2" key="1">
    <citation type="submission" date="2007-08" db="EMBL/GenBank/DDBJ databases">
        <authorList>
            <person name="Fulton L."/>
            <person name="Clifton S."/>
            <person name="Fulton B."/>
            <person name="Xu J."/>
            <person name="Minx P."/>
            <person name="Pepin K.H."/>
            <person name="Johnson M."/>
            <person name="Thiruvilangam P."/>
            <person name="Bhonagiri V."/>
            <person name="Nash W.E."/>
            <person name="Mardis E.R."/>
            <person name="Wilson R.K."/>
        </authorList>
    </citation>
    <scope>NUCLEOTIDE SEQUENCE [LARGE SCALE GENOMIC DNA]</scope>
    <source>
        <strain evidence="2">ATCC BAA-613 / DSM 15670 / CCUG 46953 / JCM 12243 / WAL 16351</strain>
    </source>
</reference>